<evidence type="ECO:0000313" key="7">
    <source>
        <dbReference type="EMBL" id="KAH9826751.1"/>
    </source>
</evidence>
<dbReference type="OrthoDB" id="424302at2759"/>
<dbReference type="Gene3D" id="3.40.50.1220">
    <property type="entry name" value="TPP-binding domain"/>
    <property type="match status" value="1"/>
</dbReference>
<evidence type="ECO:0000313" key="8">
    <source>
        <dbReference type="Proteomes" id="UP001138500"/>
    </source>
</evidence>
<evidence type="ECO:0000256" key="3">
    <source>
        <dbReference type="ARBA" id="ARBA00023027"/>
    </source>
</evidence>
<reference evidence="7 8" key="1">
    <citation type="journal article" date="2018" name="IMA Fungus">
        <title>IMA Genome-F 10: Nine draft genome sequences of Claviceps purpurea s.lat., including C. arundinis, C. humidiphila, and C. cf. spartinae, pseudomolecules for the pitch canker pathogen Fusarium circinatum, draft genome of Davidsoniella eucalypti, Grosmannia galeiformis, Quambalaria eucalypti, and Teratosphaeria destructans.</title>
        <authorList>
            <person name="Wingfield B.D."/>
            <person name="Liu M."/>
            <person name="Nguyen H.D."/>
            <person name="Lane F.A."/>
            <person name="Morgan S.W."/>
            <person name="De Vos L."/>
            <person name="Wilken P.M."/>
            <person name="Duong T.A."/>
            <person name="Aylward J."/>
            <person name="Coetzee M.P."/>
            <person name="Dadej K."/>
            <person name="De Beer Z.W."/>
            <person name="Findlay W."/>
            <person name="Havenga M."/>
            <person name="Kolarik M."/>
            <person name="Menzies J.G."/>
            <person name="Naidoo K."/>
            <person name="Pochopski O."/>
            <person name="Shoukouhi P."/>
            <person name="Santana Q.C."/>
            <person name="Seifert K.A."/>
            <person name="Soal N."/>
            <person name="Steenkamp E.T."/>
            <person name="Tatham C.T."/>
            <person name="van der Nest M.A."/>
            <person name="Wingfield M.J."/>
        </authorList>
    </citation>
    <scope>NUCLEOTIDE SEQUENCE [LARGE SCALE GENOMIC DNA]</scope>
    <source>
        <strain evidence="7">CMW44962</strain>
    </source>
</reference>
<keyword evidence="2" id="KW-0808">Transferase</keyword>
<dbReference type="Proteomes" id="UP001138500">
    <property type="component" value="Unassembled WGS sequence"/>
</dbReference>
<feature type="binding site" evidence="4">
    <location>
        <position position="162"/>
    </location>
    <ligand>
        <name>Zn(2+)</name>
        <dbReference type="ChEBI" id="CHEBI:29105"/>
    </ligand>
</feature>
<feature type="domain" description="Deacetylase sirtuin-type" evidence="6">
    <location>
        <begin position="22"/>
        <end position="371"/>
    </location>
</feature>
<keyword evidence="8" id="KW-1185">Reference proteome</keyword>
<comment type="caution">
    <text evidence="7">The sequence shown here is derived from an EMBL/GenBank/DDBJ whole genome shotgun (WGS) entry which is preliminary data.</text>
</comment>
<dbReference type="PANTHER" id="PTHR47651">
    <property type="entry name" value="NAD-DEPENDENT HISTONE DEACETYLASE HST4"/>
    <property type="match status" value="1"/>
</dbReference>
<feature type="region of interest" description="Disordered" evidence="5">
    <location>
        <begin position="197"/>
        <end position="217"/>
    </location>
</feature>
<dbReference type="GO" id="GO:0046872">
    <property type="term" value="F:metal ion binding"/>
    <property type="evidence" value="ECO:0007669"/>
    <property type="project" value="UniProtKB-KW"/>
</dbReference>
<proteinExistence type="inferred from homology"/>
<keyword evidence="3" id="KW-0520">NAD</keyword>
<accession>A0A9W7SQI6</accession>
<comment type="similarity">
    <text evidence="1">Belongs to the sirtuin family. Class I subfamily.</text>
</comment>
<dbReference type="GO" id="GO:0016740">
    <property type="term" value="F:transferase activity"/>
    <property type="evidence" value="ECO:0007669"/>
    <property type="project" value="UniProtKB-KW"/>
</dbReference>
<protein>
    <submittedName>
        <fullName evidence="7">NAD-dependent protein deacylase SIR4-like</fullName>
    </submittedName>
</protein>
<dbReference type="SUPFAM" id="SSF52467">
    <property type="entry name" value="DHS-like NAD/FAD-binding domain"/>
    <property type="match status" value="1"/>
</dbReference>
<keyword evidence="4" id="KW-0479">Metal-binding</keyword>
<organism evidence="7 8">
    <name type="scientific">Teratosphaeria destructans</name>
    <dbReference type="NCBI Taxonomy" id="418781"/>
    <lineage>
        <taxon>Eukaryota</taxon>
        <taxon>Fungi</taxon>
        <taxon>Dikarya</taxon>
        <taxon>Ascomycota</taxon>
        <taxon>Pezizomycotina</taxon>
        <taxon>Dothideomycetes</taxon>
        <taxon>Dothideomycetidae</taxon>
        <taxon>Mycosphaerellales</taxon>
        <taxon>Teratosphaeriaceae</taxon>
        <taxon>Teratosphaeria</taxon>
    </lineage>
</organism>
<name>A0A9W7SQI6_9PEZI</name>
<evidence type="ECO:0000256" key="2">
    <source>
        <dbReference type="ARBA" id="ARBA00022679"/>
    </source>
</evidence>
<feature type="binding site" evidence="4">
    <location>
        <position position="165"/>
    </location>
    <ligand>
        <name>Zn(2+)</name>
        <dbReference type="ChEBI" id="CHEBI:29105"/>
    </ligand>
</feature>
<feature type="binding site" evidence="4">
    <location>
        <position position="237"/>
    </location>
    <ligand>
        <name>Zn(2+)</name>
        <dbReference type="ChEBI" id="CHEBI:29105"/>
    </ligand>
</feature>
<dbReference type="PROSITE" id="PS50305">
    <property type="entry name" value="SIRTUIN"/>
    <property type="match status" value="1"/>
</dbReference>
<dbReference type="Gene3D" id="3.30.1600.10">
    <property type="entry name" value="SIR2/SIRT2 'Small Domain"/>
    <property type="match status" value="1"/>
</dbReference>
<evidence type="ECO:0000256" key="4">
    <source>
        <dbReference type="PROSITE-ProRule" id="PRU00236"/>
    </source>
</evidence>
<dbReference type="InterPro" id="IPR029035">
    <property type="entry name" value="DHS-like_NAD/FAD-binding_dom"/>
</dbReference>
<evidence type="ECO:0000256" key="1">
    <source>
        <dbReference type="ARBA" id="ARBA00006924"/>
    </source>
</evidence>
<dbReference type="InterPro" id="IPR003000">
    <property type="entry name" value="Sirtuin"/>
</dbReference>
<dbReference type="EMBL" id="RIBY02001956">
    <property type="protein sequence ID" value="KAH9826751.1"/>
    <property type="molecule type" value="Genomic_DNA"/>
</dbReference>
<gene>
    <name evidence="7" type="ORF">Tdes44962_MAKER03294</name>
</gene>
<dbReference type="InterPro" id="IPR026591">
    <property type="entry name" value="Sirtuin_cat_small_dom_sf"/>
</dbReference>
<dbReference type="InterPro" id="IPR026590">
    <property type="entry name" value="Ssirtuin_cat_dom"/>
</dbReference>
<keyword evidence="4" id="KW-0862">Zinc</keyword>
<dbReference type="Pfam" id="PF02146">
    <property type="entry name" value="SIR2"/>
    <property type="match status" value="1"/>
</dbReference>
<dbReference type="GO" id="GO:0070403">
    <property type="term" value="F:NAD+ binding"/>
    <property type="evidence" value="ECO:0007669"/>
    <property type="project" value="InterPro"/>
</dbReference>
<dbReference type="PANTHER" id="PTHR47651:SF17">
    <property type="entry name" value="DEACETYLASE SIRTUIN-TYPE DOMAIN-CONTAINING PROTEIN"/>
    <property type="match status" value="1"/>
</dbReference>
<evidence type="ECO:0000256" key="5">
    <source>
        <dbReference type="SAM" id="MobiDB-lite"/>
    </source>
</evidence>
<evidence type="ECO:0000259" key="6">
    <source>
        <dbReference type="PROSITE" id="PS50305"/>
    </source>
</evidence>
<sequence>MPLMRIPYTAPLPSPKIIPASASTKQGAVEALHEFLSTPVRNGTGNGKAVILSGAGISVASGLADYRGSAGTYTLNKTYRPIYFHEFCANHEARKRYWARSFLGWTNLHKSRPNSAHYAVAQLGELGSVSGVVTQNVDSFHPKAHPNLKTLELHGYLRSTVCLSCRTEYNRDQFQEDLSTLNPAWAAFLREMLDSGALTTENPEERRRKGLKTNPDGDVDVPGVEYGTFRYPSCPVCLAHPPEGTKVEQDAGGAWLPTSTAGVLKPAVIMFGESIPSPVKLAVETAVDEASRILVLGSSLATYSAWRLVKRAKEQGMPIGIANMGGVRGEDQFFADTTVTSTPRNSGVRSTMALVINRETVIQMLQELKQELAAVNACLDRREEDTNARLVDLKTAIVDHNLKIQALRLPVTDPPILRVIHTPELLERVLLALFPSGAGADARLQIANIFVLKRVCKQFIDLIEGSPSLQRRLFTRPFHTLDPPIVNPYLQLEAMWNSVMPMWSDRICDFISGDRIPRRRSILRHIKLDRFHLRRCIFDDKISLRLWFRPERCPRFHPRKPLGSIYMLCNAKGSWRKGASWSKAYLTQPPIDIDWELDRSFNVQNITTNGRIKGGCRAGELLDIVRKQLSSVAKH</sequence>
<dbReference type="AlphaFoldDB" id="A0A9W7SQI6"/>
<feature type="binding site" evidence="4">
    <location>
        <position position="234"/>
    </location>
    <ligand>
        <name>Zn(2+)</name>
        <dbReference type="ChEBI" id="CHEBI:29105"/>
    </ligand>
</feature>
<feature type="active site" description="Proton acceptor" evidence="4">
    <location>
        <position position="154"/>
    </location>
</feature>
<reference evidence="7 8" key="2">
    <citation type="journal article" date="2021" name="Curr. Genet.">
        <title>Genetic response to nitrogen starvation in the aggressive Eucalyptus foliar pathogen Teratosphaeria destructans.</title>
        <authorList>
            <person name="Havenga M."/>
            <person name="Wingfield B.D."/>
            <person name="Wingfield M.J."/>
            <person name="Dreyer L.L."/>
            <person name="Roets F."/>
            <person name="Aylward J."/>
        </authorList>
    </citation>
    <scope>NUCLEOTIDE SEQUENCE [LARGE SCALE GENOMIC DNA]</scope>
    <source>
        <strain evidence="7">CMW44962</strain>
    </source>
</reference>